<keyword evidence="1 5" id="KW-0328">Glycosyltransferase</keyword>
<proteinExistence type="predicted"/>
<evidence type="ECO:0000259" key="3">
    <source>
        <dbReference type="Pfam" id="PF00534"/>
    </source>
</evidence>
<dbReference type="EC" id="2.4.-.-" evidence="5"/>
<dbReference type="RefSeq" id="WP_323280902.1">
    <property type="nucleotide sequence ID" value="NZ_JAYGGQ010000020.1"/>
</dbReference>
<dbReference type="SUPFAM" id="SSF53756">
    <property type="entry name" value="UDP-Glycosyltransferase/glycogen phosphorylase"/>
    <property type="match status" value="1"/>
</dbReference>
<gene>
    <name evidence="5" type="ORF">SPF06_19880</name>
</gene>
<dbReference type="Gene3D" id="3.40.50.2000">
    <property type="entry name" value="Glycogen Phosphorylase B"/>
    <property type="match status" value="2"/>
</dbReference>
<evidence type="ECO:0000256" key="1">
    <source>
        <dbReference type="ARBA" id="ARBA00022676"/>
    </source>
</evidence>
<keyword evidence="2 5" id="KW-0808">Transferase</keyword>
<reference evidence="5 6" key="1">
    <citation type="submission" date="2023-12" db="EMBL/GenBank/DDBJ databases">
        <title>Sinomonas terricola sp. nov, isolated from litchi orchard soil in Guangdong, PR China.</title>
        <authorList>
            <person name="Jiaxin W."/>
            <person name="Yang Z."/>
            <person name="Honghui Z."/>
        </authorList>
    </citation>
    <scope>NUCLEOTIDE SEQUENCE [LARGE SCALE GENOMIC DNA]</scope>
    <source>
        <strain evidence="5 6">JGH33</strain>
    </source>
</reference>
<comment type="caution">
    <text evidence="5">The sequence shown here is derived from an EMBL/GenBank/DDBJ whole genome shotgun (WGS) entry which is preliminary data.</text>
</comment>
<dbReference type="Pfam" id="PF00534">
    <property type="entry name" value="Glycos_transf_1"/>
    <property type="match status" value="1"/>
</dbReference>
<feature type="domain" description="Glycosyl transferase family 1" evidence="3">
    <location>
        <begin position="197"/>
        <end position="358"/>
    </location>
</feature>
<dbReference type="GO" id="GO:0016757">
    <property type="term" value="F:glycosyltransferase activity"/>
    <property type="evidence" value="ECO:0007669"/>
    <property type="project" value="UniProtKB-KW"/>
</dbReference>
<evidence type="ECO:0000313" key="5">
    <source>
        <dbReference type="EMBL" id="MEA5456989.1"/>
    </source>
</evidence>
<sequence>MTTPNKPLRIAHVVTLVSPDGAYGGPVRVAANQAKALIERGHEATLLGGCWGFDRLPETYDGVPARLFPVANIVPGSGFAGLFSRQLAMHLFRQARSFDVVHIHLARDLITLPAAWIARNRGVPYVAQTHGMIDASANILAKPLDRFLTRPLLGDAKTVLHLTPREASDLGEVVGGRRELRVQHLPNGVPPAASRTGVDNDAPDVLFLARLHPRKRPRSFVEAAQIVSEAFPRATFSIVGPDEGEEPAVRELALRFDPSGTRIRLEGAVSPDQSTERMRQSSIYVLPSANEPFPMSVLEAMAIGLPVIISEDCGLSDAVRSAGAGLVVDGSTRSVADAMLQLLGDADRRRSLGENARRLVFDRFSMPAIAEQLEEIYLEATMARATVRSIA</sequence>
<evidence type="ECO:0000256" key="2">
    <source>
        <dbReference type="ARBA" id="ARBA00022679"/>
    </source>
</evidence>
<protein>
    <submittedName>
        <fullName evidence="5">Glycosyltransferase</fullName>
        <ecNumber evidence="5">2.4.-.-</ecNumber>
    </submittedName>
</protein>
<feature type="domain" description="Glycosyltransferase subfamily 4-like N-terminal" evidence="4">
    <location>
        <begin position="24"/>
        <end position="188"/>
    </location>
</feature>
<dbReference type="Proteomes" id="UP001304769">
    <property type="component" value="Unassembled WGS sequence"/>
</dbReference>
<dbReference type="InterPro" id="IPR028098">
    <property type="entry name" value="Glyco_trans_4-like_N"/>
</dbReference>
<dbReference type="PANTHER" id="PTHR12526:SF627">
    <property type="entry name" value="D-RHAMNOSYLTRANSFERASE WBPZ"/>
    <property type="match status" value="1"/>
</dbReference>
<keyword evidence="6" id="KW-1185">Reference proteome</keyword>
<organism evidence="5 6">
    <name type="scientific">Sinomonas terricola</name>
    <dbReference type="NCBI Taxonomy" id="3110330"/>
    <lineage>
        <taxon>Bacteria</taxon>
        <taxon>Bacillati</taxon>
        <taxon>Actinomycetota</taxon>
        <taxon>Actinomycetes</taxon>
        <taxon>Micrococcales</taxon>
        <taxon>Micrococcaceae</taxon>
        <taxon>Sinomonas</taxon>
    </lineage>
</organism>
<evidence type="ECO:0000313" key="6">
    <source>
        <dbReference type="Proteomes" id="UP001304769"/>
    </source>
</evidence>
<evidence type="ECO:0000259" key="4">
    <source>
        <dbReference type="Pfam" id="PF13579"/>
    </source>
</evidence>
<dbReference type="Pfam" id="PF13579">
    <property type="entry name" value="Glyco_trans_4_4"/>
    <property type="match status" value="1"/>
</dbReference>
<accession>A0ABU5TBX6</accession>
<dbReference type="InterPro" id="IPR001296">
    <property type="entry name" value="Glyco_trans_1"/>
</dbReference>
<name>A0ABU5TBX6_9MICC</name>
<dbReference type="EMBL" id="JAYGGQ010000020">
    <property type="protein sequence ID" value="MEA5456989.1"/>
    <property type="molecule type" value="Genomic_DNA"/>
</dbReference>
<dbReference type="PANTHER" id="PTHR12526">
    <property type="entry name" value="GLYCOSYLTRANSFERASE"/>
    <property type="match status" value="1"/>
</dbReference>